<proteinExistence type="predicted"/>
<organism evidence="2 3">
    <name type="scientific">Streptosporangium saharense</name>
    <dbReference type="NCBI Taxonomy" id="1706840"/>
    <lineage>
        <taxon>Bacteria</taxon>
        <taxon>Bacillati</taxon>
        <taxon>Actinomycetota</taxon>
        <taxon>Actinomycetes</taxon>
        <taxon>Streptosporangiales</taxon>
        <taxon>Streptosporangiaceae</taxon>
        <taxon>Streptosporangium</taxon>
    </lineage>
</organism>
<protein>
    <submittedName>
        <fullName evidence="2">Uncharacterized protein</fullName>
    </submittedName>
</protein>
<keyword evidence="1" id="KW-1133">Transmembrane helix</keyword>
<accession>A0A7W7QNR0</accession>
<dbReference type="AlphaFoldDB" id="A0A7W7QNR0"/>
<sequence>MYGWLWRSLPGPLVVRALTAVMLAGATAAFLWFVVFPWIEPRLPLDPAFPER</sequence>
<dbReference type="Proteomes" id="UP000552644">
    <property type="component" value="Unassembled WGS sequence"/>
</dbReference>
<dbReference type="RefSeq" id="WP_184716786.1">
    <property type="nucleotide sequence ID" value="NZ_JACHJP010000004.1"/>
</dbReference>
<keyword evidence="1" id="KW-0812">Transmembrane</keyword>
<evidence type="ECO:0000313" key="2">
    <source>
        <dbReference type="EMBL" id="MBB4916925.1"/>
    </source>
</evidence>
<evidence type="ECO:0000256" key="1">
    <source>
        <dbReference type="SAM" id="Phobius"/>
    </source>
</evidence>
<feature type="transmembrane region" description="Helical" evidence="1">
    <location>
        <begin position="20"/>
        <end position="39"/>
    </location>
</feature>
<evidence type="ECO:0000313" key="3">
    <source>
        <dbReference type="Proteomes" id="UP000552644"/>
    </source>
</evidence>
<comment type="caution">
    <text evidence="2">The sequence shown here is derived from an EMBL/GenBank/DDBJ whole genome shotgun (WGS) entry which is preliminary data.</text>
</comment>
<reference evidence="2 3" key="1">
    <citation type="submission" date="2020-08" db="EMBL/GenBank/DDBJ databases">
        <title>Genomic Encyclopedia of Type Strains, Phase III (KMG-III): the genomes of soil and plant-associated and newly described type strains.</title>
        <authorList>
            <person name="Whitman W."/>
        </authorList>
    </citation>
    <scope>NUCLEOTIDE SEQUENCE [LARGE SCALE GENOMIC DNA]</scope>
    <source>
        <strain evidence="2 3">CECT 8840</strain>
    </source>
</reference>
<keyword evidence="3" id="KW-1185">Reference proteome</keyword>
<gene>
    <name evidence="2" type="ORF">FHS44_004033</name>
</gene>
<dbReference type="EMBL" id="JACHJP010000004">
    <property type="protein sequence ID" value="MBB4916925.1"/>
    <property type="molecule type" value="Genomic_DNA"/>
</dbReference>
<name>A0A7W7QNR0_9ACTN</name>
<keyword evidence="1" id="KW-0472">Membrane</keyword>